<feature type="domain" description="DUF1285" evidence="2">
    <location>
        <begin position="56"/>
        <end position="159"/>
    </location>
</feature>
<sequence>MPFLIQRDGTWLYRGSPIKRKPMLCLFSSMLTRDPEGVFWLETPTECGSIQVEDAPFVAVELDFRGVCGRHQSLCLRTNVDEVICIGPDHPLEVDWDHPPCDDIGAVPYVRIRQGEGAYPILARLMRPVYYELAALAVPGHVGCRPCMGVWSEDCFFPLGQMPKD</sequence>
<keyword evidence="4" id="KW-1185">Reference proteome</keyword>
<organism evidence="3 4">
    <name type="scientific">Kozakia baliensis</name>
    <dbReference type="NCBI Taxonomy" id="153496"/>
    <lineage>
        <taxon>Bacteria</taxon>
        <taxon>Pseudomonadati</taxon>
        <taxon>Pseudomonadota</taxon>
        <taxon>Alphaproteobacteria</taxon>
        <taxon>Acetobacterales</taxon>
        <taxon>Acetobacteraceae</taxon>
        <taxon>Kozakia</taxon>
    </lineage>
</organism>
<accession>A0A1D8UUM3</accession>
<evidence type="ECO:0000313" key="3">
    <source>
        <dbReference type="EMBL" id="AOX17349.1"/>
    </source>
</evidence>
<evidence type="ECO:0000313" key="4">
    <source>
        <dbReference type="Proteomes" id="UP000179145"/>
    </source>
</evidence>
<protein>
    <recommendedName>
        <fullName evidence="5">Proteophosphoglycan</fullName>
    </recommendedName>
</protein>
<feature type="domain" description="DUF1285" evidence="1">
    <location>
        <begin position="4"/>
        <end position="55"/>
    </location>
</feature>
<dbReference type="Pfam" id="PF21028">
    <property type="entry name" value="DUF1285_C"/>
    <property type="match status" value="1"/>
</dbReference>
<dbReference type="Gene3D" id="2.30.270.10">
    <property type="entry name" value="duf1285 protein"/>
    <property type="match status" value="1"/>
</dbReference>
<dbReference type="InterPro" id="IPR048341">
    <property type="entry name" value="DUF1285_N"/>
</dbReference>
<dbReference type="KEGG" id="kba:A0U89_09630"/>
<dbReference type="STRING" id="153496.A0U89_09630"/>
<dbReference type="Proteomes" id="UP000179145">
    <property type="component" value="Chromosome"/>
</dbReference>
<dbReference type="AlphaFoldDB" id="A0A1D8UUM3"/>
<evidence type="ECO:0000259" key="2">
    <source>
        <dbReference type="Pfam" id="PF21028"/>
    </source>
</evidence>
<reference evidence="3 4" key="1">
    <citation type="journal article" date="2016" name="Microb. Cell Fact.">
        <title>Dissection of exopolysaccharide biosynthesis in Kozakia baliensis.</title>
        <authorList>
            <person name="Brandt J.U."/>
            <person name="Jakob F."/>
            <person name="Behr J."/>
            <person name="Geissler A.J."/>
            <person name="Vogel R.F."/>
        </authorList>
    </citation>
    <scope>NUCLEOTIDE SEQUENCE [LARGE SCALE GENOMIC DNA]</scope>
    <source>
        <strain evidence="3 4">DSM 14400</strain>
    </source>
</reference>
<dbReference type="InterPro" id="IPR048342">
    <property type="entry name" value="DUF1285_C"/>
</dbReference>
<gene>
    <name evidence="3" type="ORF">A0U89_09630</name>
</gene>
<dbReference type="Gene3D" id="3.10.540.10">
    <property type="entry name" value="duf1285 like domain"/>
    <property type="match status" value="1"/>
</dbReference>
<dbReference type="Pfam" id="PF06938">
    <property type="entry name" value="DUF1285_N"/>
    <property type="match status" value="1"/>
</dbReference>
<dbReference type="eggNOG" id="COG3816">
    <property type="taxonomic scope" value="Bacteria"/>
</dbReference>
<evidence type="ECO:0008006" key="5">
    <source>
        <dbReference type="Google" id="ProtNLM"/>
    </source>
</evidence>
<dbReference type="EMBL" id="CP014674">
    <property type="protein sequence ID" value="AOX17349.1"/>
    <property type="molecule type" value="Genomic_DNA"/>
</dbReference>
<name>A0A1D8UUM3_9PROT</name>
<proteinExistence type="predicted"/>
<dbReference type="InterPro" id="IPR023361">
    <property type="entry name" value="DUF1285_beta_roll_sf"/>
</dbReference>
<evidence type="ECO:0000259" key="1">
    <source>
        <dbReference type="Pfam" id="PF06938"/>
    </source>
</evidence>